<evidence type="ECO:0000313" key="9">
    <source>
        <dbReference type="EMBL" id="BBO83415.1"/>
    </source>
</evidence>
<dbReference type="PANTHER" id="PTHR43429">
    <property type="entry name" value="PYRIDINE NUCLEOTIDE-DISULFIDE OXIDOREDUCTASE DOMAIN-CONTAINING"/>
    <property type="match status" value="1"/>
</dbReference>
<keyword evidence="5" id="KW-0560">Oxidoreductase</keyword>
<keyword evidence="3" id="KW-0285">Flavoprotein</keyword>
<feature type="domain" description="FAD/NAD(P)-binding" evidence="8">
    <location>
        <begin position="1"/>
        <end position="291"/>
    </location>
</feature>
<dbReference type="InterPro" id="IPR016156">
    <property type="entry name" value="FAD/NAD-linked_Rdtase_dimer_sf"/>
</dbReference>
<evidence type="ECO:0000259" key="7">
    <source>
        <dbReference type="Pfam" id="PF02852"/>
    </source>
</evidence>
<dbReference type="GO" id="GO:0016491">
    <property type="term" value="F:oxidoreductase activity"/>
    <property type="evidence" value="ECO:0007669"/>
    <property type="project" value="UniProtKB-KW"/>
</dbReference>
<dbReference type="InterPro" id="IPR050260">
    <property type="entry name" value="FAD-bd_OxRdtase"/>
</dbReference>
<keyword evidence="4" id="KW-0274">FAD</keyword>
<organism evidence="9 10">
    <name type="scientific">Desulfosarcina ovata subsp. sediminis</name>
    <dbReference type="NCBI Taxonomy" id="885957"/>
    <lineage>
        <taxon>Bacteria</taxon>
        <taxon>Pseudomonadati</taxon>
        <taxon>Thermodesulfobacteriota</taxon>
        <taxon>Desulfobacteria</taxon>
        <taxon>Desulfobacterales</taxon>
        <taxon>Desulfosarcinaceae</taxon>
        <taxon>Desulfosarcina</taxon>
    </lineage>
</organism>
<dbReference type="InterPro" id="IPR036188">
    <property type="entry name" value="FAD/NAD-bd_sf"/>
</dbReference>
<gene>
    <name evidence="9" type="ORF">DSCO28_39810</name>
</gene>
<evidence type="ECO:0000256" key="3">
    <source>
        <dbReference type="ARBA" id="ARBA00022630"/>
    </source>
</evidence>
<dbReference type="Pfam" id="PF07992">
    <property type="entry name" value="Pyr_redox_2"/>
    <property type="match status" value="1"/>
</dbReference>
<evidence type="ECO:0000256" key="4">
    <source>
        <dbReference type="ARBA" id="ARBA00022827"/>
    </source>
</evidence>
<evidence type="ECO:0000256" key="2">
    <source>
        <dbReference type="ARBA" id="ARBA00009130"/>
    </source>
</evidence>
<evidence type="ECO:0000256" key="5">
    <source>
        <dbReference type="ARBA" id="ARBA00023002"/>
    </source>
</evidence>
<dbReference type="PANTHER" id="PTHR43429:SF1">
    <property type="entry name" value="NAD(P)H SULFUR OXIDOREDUCTASE (COA-DEPENDENT)"/>
    <property type="match status" value="1"/>
</dbReference>
<dbReference type="Proteomes" id="UP000425960">
    <property type="component" value="Chromosome"/>
</dbReference>
<protein>
    <submittedName>
        <fullName evidence="9">NADH oxidase</fullName>
    </submittedName>
</protein>
<comment type="cofactor">
    <cofactor evidence="1">
        <name>FAD</name>
        <dbReference type="ChEBI" id="CHEBI:57692"/>
    </cofactor>
</comment>
<evidence type="ECO:0000256" key="1">
    <source>
        <dbReference type="ARBA" id="ARBA00001974"/>
    </source>
</evidence>
<dbReference type="InterPro" id="IPR023753">
    <property type="entry name" value="FAD/NAD-binding_dom"/>
</dbReference>
<dbReference type="Pfam" id="PF02852">
    <property type="entry name" value="Pyr_redox_dim"/>
    <property type="match status" value="1"/>
</dbReference>
<dbReference type="Gene3D" id="3.50.50.60">
    <property type="entry name" value="FAD/NAD(P)-binding domain"/>
    <property type="match status" value="2"/>
</dbReference>
<dbReference type="InterPro" id="IPR004099">
    <property type="entry name" value="Pyr_nucl-diS_OxRdtase_dimer"/>
</dbReference>
<evidence type="ECO:0000256" key="6">
    <source>
        <dbReference type="ARBA" id="ARBA00023284"/>
    </source>
</evidence>
<sequence>MSAASRAKRSMPDMEVIVLEKTGDVSYSACGMPYNIADAGREMDDLVVRQADVFRQKQGIDLLTGHGVESIDPGNRAVSGTIRHSQEPFRFFYDRLLIATGGRPRVPDLPGFDLPGVLALKSLEDGKAIKAHIRDHGVQKAVIIGMGYVGLEMAEALRERGIAVAMIKPGADLLPWMPRELAQVVAAELAANGVDLHAGQTITGIEQAGKQLRIISADHSLSADMVLVAIGISPNSELAADAGIPTGPGNAITVNRQMQTSDETIYAAGDCADAIHVVTGKKVWIPLALRANRAGWAVADHVCGKAVRVDGVAGTAVFKAFNLEVARTGLTAAEAQQSGFDPAVVTIKSRSRAHAHPGSKTIWVHLIGDRQTGRLLGAQMVGPEGAAHRINAVAVALHADMSVATFAQTDLAYAPPFGPVWDPLLTAANQLLKKM</sequence>
<accession>A0A5K7ZT91</accession>
<comment type="similarity">
    <text evidence="2">Belongs to the class-III pyridine nucleotide-disulfide oxidoreductase family.</text>
</comment>
<dbReference type="SUPFAM" id="SSF51905">
    <property type="entry name" value="FAD/NAD(P)-binding domain"/>
    <property type="match status" value="1"/>
</dbReference>
<dbReference type="KEGG" id="dov:DSCO28_39810"/>
<keyword evidence="6" id="KW-0676">Redox-active center</keyword>
<evidence type="ECO:0000313" key="10">
    <source>
        <dbReference type="Proteomes" id="UP000425960"/>
    </source>
</evidence>
<reference evidence="9 10" key="1">
    <citation type="submission" date="2019-11" db="EMBL/GenBank/DDBJ databases">
        <title>Comparative genomics of hydrocarbon-degrading Desulfosarcina strains.</title>
        <authorList>
            <person name="Watanabe M."/>
            <person name="Kojima H."/>
            <person name="Fukui M."/>
        </authorList>
    </citation>
    <scope>NUCLEOTIDE SEQUENCE [LARGE SCALE GENOMIC DNA]</scope>
    <source>
        <strain evidence="9 10">28bB2T</strain>
    </source>
</reference>
<dbReference type="AlphaFoldDB" id="A0A5K7ZT91"/>
<dbReference type="SUPFAM" id="SSF55424">
    <property type="entry name" value="FAD/NAD-linked reductases, dimerisation (C-terminal) domain"/>
    <property type="match status" value="1"/>
</dbReference>
<dbReference type="EMBL" id="AP021876">
    <property type="protein sequence ID" value="BBO83415.1"/>
    <property type="molecule type" value="Genomic_DNA"/>
</dbReference>
<evidence type="ECO:0000259" key="8">
    <source>
        <dbReference type="Pfam" id="PF07992"/>
    </source>
</evidence>
<name>A0A5K7ZT91_9BACT</name>
<feature type="domain" description="Pyridine nucleotide-disulphide oxidoreductase dimerisation" evidence="7">
    <location>
        <begin position="319"/>
        <end position="418"/>
    </location>
</feature>
<proteinExistence type="inferred from homology"/>
<dbReference type="PRINTS" id="PR00411">
    <property type="entry name" value="PNDRDTASEI"/>
</dbReference>
<dbReference type="PRINTS" id="PR00368">
    <property type="entry name" value="FADPNR"/>
</dbReference>